<feature type="compositionally biased region" description="Basic residues" evidence="7">
    <location>
        <begin position="697"/>
        <end position="709"/>
    </location>
</feature>
<evidence type="ECO:0000313" key="10">
    <source>
        <dbReference type="Proteomes" id="UP001303473"/>
    </source>
</evidence>
<dbReference type="SUPFAM" id="SSF57701">
    <property type="entry name" value="Zn2/Cys6 DNA-binding domain"/>
    <property type="match status" value="1"/>
</dbReference>
<gene>
    <name evidence="9" type="ORF">QBC46DRAFT_445859</name>
</gene>
<proteinExistence type="predicted"/>
<name>A0AAN6NF20_9PEZI</name>
<dbReference type="InterPro" id="IPR036864">
    <property type="entry name" value="Zn2-C6_fun-type_DNA-bd_sf"/>
</dbReference>
<evidence type="ECO:0000256" key="7">
    <source>
        <dbReference type="SAM" id="MobiDB-lite"/>
    </source>
</evidence>
<dbReference type="PROSITE" id="PS00463">
    <property type="entry name" value="ZN2_CY6_FUNGAL_1"/>
    <property type="match status" value="1"/>
</dbReference>
<feature type="region of interest" description="Disordered" evidence="7">
    <location>
        <begin position="68"/>
        <end position="89"/>
    </location>
</feature>
<feature type="domain" description="Zn(2)-C6 fungal-type" evidence="8">
    <location>
        <begin position="29"/>
        <end position="57"/>
    </location>
</feature>
<keyword evidence="5" id="KW-0804">Transcription</keyword>
<accession>A0AAN6NF20</accession>
<feature type="compositionally biased region" description="Polar residues" evidence="7">
    <location>
        <begin position="1"/>
        <end position="12"/>
    </location>
</feature>
<dbReference type="InterPro" id="IPR052360">
    <property type="entry name" value="Transcr_Regulatory_Proteins"/>
</dbReference>
<dbReference type="GO" id="GO:0000981">
    <property type="term" value="F:DNA-binding transcription factor activity, RNA polymerase II-specific"/>
    <property type="evidence" value="ECO:0007669"/>
    <property type="project" value="InterPro"/>
</dbReference>
<evidence type="ECO:0000256" key="6">
    <source>
        <dbReference type="ARBA" id="ARBA00023242"/>
    </source>
</evidence>
<keyword evidence="1" id="KW-0479">Metal-binding</keyword>
<keyword evidence="3" id="KW-0805">Transcription regulation</keyword>
<evidence type="ECO:0000256" key="5">
    <source>
        <dbReference type="ARBA" id="ARBA00023163"/>
    </source>
</evidence>
<reference evidence="10" key="1">
    <citation type="journal article" date="2023" name="Mol. Phylogenet. Evol.">
        <title>Genome-scale phylogeny and comparative genomics of the fungal order Sordariales.</title>
        <authorList>
            <person name="Hensen N."/>
            <person name="Bonometti L."/>
            <person name="Westerberg I."/>
            <person name="Brannstrom I.O."/>
            <person name="Guillou S."/>
            <person name="Cros-Aarteil S."/>
            <person name="Calhoun S."/>
            <person name="Haridas S."/>
            <person name="Kuo A."/>
            <person name="Mondo S."/>
            <person name="Pangilinan J."/>
            <person name="Riley R."/>
            <person name="LaButti K."/>
            <person name="Andreopoulos B."/>
            <person name="Lipzen A."/>
            <person name="Chen C."/>
            <person name="Yan M."/>
            <person name="Daum C."/>
            <person name="Ng V."/>
            <person name="Clum A."/>
            <person name="Steindorff A."/>
            <person name="Ohm R.A."/>
            <person name="Martin F."/>
            <person name="Silar P."/>
            <person name="Natvig D.O."/>
            <person name="Lalanne C."/>
            <person name="Gautier V."/>
            <person name="Ament-Velasquez S.L."/>
            <person name="Kruys A."/>
            <person name="Hutchinson M.I."/>
            <person name="Powell A.J."/>
            <person name="Barry K."/>
            <person name="Miller A.N."/>
            <person name="Grigoriev I.V."/>
            <person name="Debuchy R."/>
            <person name="Gladieux P."/>
            <person name="Hiltunen Thoren M."/>
            <person name="Johannesson H."/>
        </authorList>
    </citation>
    <scope>NUCLEOTIDE SEQUENCE [LARGE SCALE GENOMIC DNA]</scope>
    <source>
        <strain evidence="10">CBS 340.73</strain>
    </source>
</reference>
<dbReference type="GO" id="GO:0008270">
    <property type="term" value="F:zinc ion binding"/>
    <property type="evidence" value="ECO:0007669"/>
    <property type="project" value="InterPro"/>
</dbReference>
<keyword evidence="10" id="KW-1185">Reference proteome</keyword>
<dbReference type="InterPro" id="IPR021858">
    <property type="entry name" value="Fun_TF"/>
</dbReference>
<evidence type="ECO:0000256" key="4">
    <source>
        <dbReference type="ARBA" id="ARBA00023125"/>
    </source>
</evidence>
<organism evidence="9 10">
    <name type="scientific">Diplogelasinospora grovesii</name>
    <dbReference type="NCBI Taxonomy" id="303347"/>
    <lineage>
        <taxon>Eukaryota</taxon>
        <taxon>Fungi</taxon>
        <taxon>Dikarya</taxon>
        <taxon>Ascomycota</taxon>
        <taxon>Pezizomycotina</taxon>
        <taxon>Sordariomycetes</taxon>
        <taxon>Sordariomycetidae</taxon>
        <taxon>Sordariales</taxon>
        <taxon>Diplogelasinosporaceae</taxon>
        <taxon>Diplogelasinospora</taxon>
    </lineage>
</organism>
<dbReference type="Proteomes" id="UP001303473">
    <property type="component" value="Unassembled WGS sequence"/>
</dbReference>
<feature type="region of interest" description="Disordered" evidence="7">
    <location>
        <begin position="1"/>
        <end position="24"/>
    </location>
</feature>
<feature type="region of interest" description="Disordered" evidence="7">
    <location>
        <begin position="636"/>
        <end position="680"/>
    </location>
</feature>
<dbReference type="InterPro" id="IPR001138">
    <property type="entry name" value="Zn2Cys6_DnaBD"/>
</dbReference>
<dbReference type="PROSITE" id="PS50048">
    <property type="entry name" value="ZN2_CY6_FUNGAL_2"/>
    <property type="match status" value="1"/>
</dbReference>
<feature type="region of interest" description="Disordered" evidence="7">
    <location>
        <begin position="692"/>
        <end position="745"/>
    </location>
</feature>
<keyword evidence="6" id="KW-0539">Nucleus</keyword>
<evidence type="ECO:0000313" key="9">
    <source>
        <dbReference type="EMBL" id="KAK3944611.1"/>
    </source>
</evidence>
<dbReference type="Pfam" id="PF11951">
    <property type="entry name" value="Fungal_trans_2"/>
    <property type="match status" value="1"/>
</dbReference>
<dbReference type="GO" id="GO:0003677">
    <property type="term" value="F:DNA binding"/>
    <property type="evidence" value="ECO:0007669"/>
    <property type="project" value="UniProtKB-KW"/>
</dbReference>
<comment type="caution">
    <text evidence="9">The sequence shown here is derived from an EMBL/GenBank/DDBJ whole genome shotgun (WGS) entry which is preliminary data.</text>
</comment>
<keyword evidence="2" id="KW-0862">Zinc</keyword>
<dbReference type="Pfam" id="PF00172">
    <property type="entry name" value="Zn_clus"/>
    <property type="match status" value="1"/>
</dbReference>
<keyword evidence="4" id="KW-0238">DNA-binding</keyword>
<dbReference type="CDD" id="cd00067">
    <property type="entry name" value="GAL4"/>
    <property type="match status" value="1"/>
</dbReference>
<evidence type="ECO:0000256" key="3">
    <source>
        <dbReference type="ARBA" id="ARBA00023015"/>
    </source>
</evidence>
<evidence type="ECO:0000256" key="2">
    <source>
        <dbReference type="ARBA" id="ARBA00022833"/>
    </source>
</evidence>
<dbReference type="SMART" id="SM00066">
    <property type="entry name" value="GAL4"/>
    <property type="match status" value="1"/>
</dbReference>
<dbReference type="PANTHER" id="PTHR36206:SF16">
    <property type="entry name" value="TRANSCRIPTION FACTOR DOMAIN-CONTAINING PROTEIN-RELATED"/>
    <property type="match status" value="1"/>
</dbReference>
<dbReference type="Gene3D" id="4.10.240.10">
    <property type="entry name" value="Zn(2)-C6 fungal-type DNA-binding domain"/>
    <property type="match status" value="1"/>
</dbReference>
<dbReference type="EMBL" id="MU853758">
    <property type="protein sequence ID" value="KAK3944611.1"/>
    <property type="molecule type" value="Genomic_DNA"/>
</dbReference>
<sequence length="791" mass="86608">MEIDSDSPTPSASPRGHSGRKGSKKVRTGCITCKIRKVKCDEAKPFCMRCTKTGRKCDGYLDAKTMAQRRRRSGGLSSSGHGAAGVGGGAGDPHVSLTVAYEWASADEKRSFHFFQHVTAPCLSGDFDGVFWRVLVLQICQAAPAVKHAVLAVSSLHEGMVQGSIAPPYVDDTGDRQSFALCQYNKAIACLLDQMREVDAKPLVPLLTCVLFVCIELMQSKDRESLIHLEQGRQILSQLGRRTMTRNPEVDMIKQHLVPMYTKLSLTSSLLGGSPVEIPTPLKTMTEVPMVFESIDDVRYALYDFMDECLRFTKKSRPIKYGDVSADDMRAFEAEQDYLMRRHAKFNVAFSLYQSAKAKDAPPGSLALIQIHVHTIFIWVSTALTKNEEAFDSHVSTFSAIIPLAASFLDTLDDTAGGELTALSQLQIDARRFSTMFTFEINVIVPLYFVAAKCRHPLVRRTALDLLRRHPGRRENLWRANVMAAIAEHTMNLEEKHLRPARRPEGEHRAASPPELTAPYTYAFAPDDVWATGLPDVPLPDSFRMDVAEASGRPYGGYEPGTQGSCGHSMDMDMSSLDVGDFGLEHMPVDPTLLVDTTETTNSSVPHSFSSAASIASSFDDLAAGSTIFVAGGSSTPAPTSMGMADTASSSSATLWNPPYSQLSPPDIALEPPTPMGEEQGLGIFKMSLSQSSYSRPHSHSNSHRHSHSRQPSEGVSLGSSDESRHSSMTMDLPQPPPRSGDAPFDVPERFRVHDAIIGPDKEDGSWVMMFRKLGGLDADWDVQAEFVAVE</sequence>
<feature type="compositionally biased region" description="Polar residues" evidence="7">
    <location>
        <begin position="647"/>
        <end position="664"/>
    </location>
</feature>
<dbReference type="AlphaFoldDB" id="A0AAN6NF20"/>
<evidence type="ECO:0000259" key="8">
    <source>
        <dbReference type="PROSITE" id="PS50048"/>
    </source>
</evidence>
<dbReference type="PANTHER" id="PTHR36206">
    <property type="entry name" value="ASPERCRYPTIN BIOSYNTHESIS CLUSTER-SPECIFIC TRANSCRIPTION REGULATOR ATNN-RELATED"/>
    <property type="match status" value="1"/>
</dbReference>
<protein>
    <recommendedName>
        <fullName evidence="8">Zn(2)-C6 fungal-type domain-containing protein</fullName>
    </recommendedName>
</protein>
<evidence type="ECO:0000256" key="1">
    <source>
        <dbReference type="ARBA" id="ARBA00022723"/>
    </source>
</evidence>